<protein>
    <submittedName>
        <fullName evidence="2">Spermatogenesis-associated protein 13 isoform X3</fullName>
    </submittedName>
</protein>
<dbReference type="RefSeq" id="XP_073899837.1">
    <property type="nucleotide sequence ID" value="XM_074043736.1"/>
</dbReference>
<sequence length="1068" mass="118057">MTTAQDGQGQDAAATCSASDLKDSKMVTSPVCQNGGYRNSPSGDSEGPEARLSPSKLVRLFSVSRKRMSVNPERPRSVVLVGNSSTWTALASFRKMGSFKKLKSSVLQGIQSREGSGASKEDGREPEAISNGAAMGVNPSRCLSSGQAGDVPVLGEGTVSDSSDPEDPEDAFQRSTHRSRSIRRAYGPGRISLQDVEPAPEPAPCAVLLQDPGDTGALCRRSKSTDSLNFLKKSSFKRKSTSNLAEARGPSDSNPGSSSADADRRTKRWRSPVRAKDLDRLLRLVSNVTDAAWRRETPQSGAPGDAGDTGGTGQRPRPHSRLHDDYSRRVSACSSGSEHGAVRPPLASSPAPCPEDQDGLRQACPDSSAASQLPCDPGQPPTPLRPTSPKPRSPQSPGPGSAGCPASLSALSLSSADSEDRTEDSAPSQNSAQTPEGDEGRGDGDGGSHSQLSPGVASPEEKAEPAARPPVPAHQVPPYKAVSARLRPFTFSQSTPIGLDRVGRRRQMRASNVSSDGGTESSALVDDNGSEEDFSYEDLCQANPRYLQPGGEQLAINELISDGSVVCAEALWDHVTMDDQELGFKAGDVIQVLEASNKDWWWGRNEDKEAWFPASFVRLRVNQEELPENSSSPLGEEQEEDTGKSRHKHPESKQQMRTNVIQEIMSTERVYIKHLKDICEGYIRQCRKHTTMFTVAQLATIFGNIEDIYKFQRKFLKDLEKRYNKEEPHLSEIGSCFLQHQEGFAIYSEYCNNHPGACVELSELMKQGKYRHFFEACRLLQQMIDIALDGFLLTPVQKICKYPLQLAELLKYTTQEHSDYNNIKAAYEAMKNVACLINERKRKLESIDKIARWQVSIVGWEGLDLLDRSSELIHSGELTKITRQGKSQQRTFFLFDHQLVACKKDLLRRDMLYYKGRTDMDEMELVDVEDGRDKDWNLSVRNAFKLVSRTTDEVHLFCAKKQEDKARWLQACAEERQRVQEDQQMGMEIPENQKKLAMLNAQKAGQGKSKGYSGCPVAPPHQNLPPLHQRHVTVPTSVPQQQVFALAEPKRKPSLFWHTFHKLAPFRK</sequence>
<organism evidence="1 2">
    <name type="scientific">Castor canadensis</name>
    <name type="common">American beaver</name>
    <dbReference type="NCBI Taxonomy" id="51338"/>
    <lineage>
        <taxon>Eukaryota</taxon>
        <taxon>Metazoa</taxon>
        <taxon>Chordata</taxon>
        <taxon>Craniata</taxon>
        <taxon>Vertebrata</taxon>
        <taxon>Euteleostomi</taxon>
        <taxon>Mammalia</taxon>
        <taxon>Eutheria</taxon>
        <taxon>Euarchontoglires</taxon>
        <taxon>Glires</taxon>
        <taxon>Rodentia</taxon>
        <taxon>Castorimorpha</taxon>
        <taxon>Castoridae</taxon>
        <taxon>Castor</taxon>
    </lineage>
</organism>
<gene>
    <name evidence="2" type="primary">Spata13</name>
</gene>
<accession>A0AC58K4G1</accession>
<evidence type="ECO:0000313" key="1">
    <source>
        <dbReference type="Proteomes" id="UP001732720"/>
    </source>
</evidence>
<keyword evidence="1" id="KW-1185">Reference proteome</keyword>
<proteinExistence type="predicted"/>
<name>A0AC58K4G1_CASCN</name>
<evidence type="ECO:0000313" key="2">
    <source>
        <dbReference type="RefSeq" id="XP_073899837.1"/>
    </source>
</evidence>
<dbReference type="Proteomes" id="UP001732720">
    <property type="component" value="Chromosome 10"/>
</dbReference>
<reference evidence="2" key="1">
    <citation type="submission" date="2025-08" db="UniProtKB">
        <authorList>
            <consortium name="RefSeq"/>
        </authorList>
    </citation>
    <scope>IDENTIFICATION</scope>
</reference>